<dbReference type="InterPro" id="IPR039329">
    <property type="entry name" value="SIAE"/>
</dbReference>
<dbReference type="Gene3D" id="3.40.50.1110">
    <property type="entry name" value="SGNH hydrolase"/>
    <property type="match status" value="1"/>
</dbReference>
<evidence type="ECO:0000256" key="2">
    <source>
        <dbReference type="SAM" id="SignalP"/>
    </source>
</evidence>
<comment type="caution">
    <text evidence="4">The sequence shown here is derived from an EMBL/GenBank/DDBJ whole genome shotgun (WGS) entry which is preliminary data.</text>
</comment>
<evidence type="ECO:0000313" key="4">
    <source>
        <dbReference type="EMBL" id="HIX53959.1"/>
    </source>
</evidence>
<feature type="domain" description="Sialate O-acetylesterase" evidence="3">
    <location>
        <begin position="105"/>
        <end position="361"/>
    </location>
</feature>
<gene>
    <name evidence="4" type="ORF">H9853_02950</name>
</gene>
<protein>
    <submittedName>
        <fullName evidence="4">Sialate O-acetylesterase</fullName>
    </submittedName>
</protein>
<dbReference type="InterPro" id="IPR005181">
    <property type="entry name" value="SASA"/>
</dbReference>
<accession>A0A9D1W7V5</accession>
<reference evidence="4" key="2">
    <citation type="submission" date="2021-04" db="EMBL/GenBank/DDBJ databases">
        <authorList>
            <person name="Gilroy R."/>
        </authorList>
    </citation>
    <scope>NUCLEOTIDE SEQUENCE</scope>
    <source>
        <strain evidence="4">1719</strain>
    </source>
</reference>
<dbReference type="Proteomes" id="UP000824156">
    <property type="component" value="Unassembled WGS sequence"/>
</dbReference>
<reference evidence="4" key="1">
    <citation type="journal article" date="2021" name="PeerJ">
        <title>Extensive microbial diversity within the chicken gut microbiome revealed by metagenomics and culture.</title>
        <authorList>
            <person name="Gilroy R."/>
            <person name="Ravi A."/>
            <person name="Getino M."/>
            <person name="Pursley I."/>
            <person name="Horton D.L."/>
            <person name="Alikhan N.F."/>
            <person name="Baker D."/>
            <person name="Gharbi K."/>
            <person name="Hall N."/>
            <person name="Watson M."/>
            <person name="Adriaenssens E.M."/>
            <person name="Foster-Nyarko E."/>
            <person name="Jarju S."/>
            <person name="Secka A."/>
            <person name="Antonio M."/>
            <person name="Oren A."/>
            <person name="Chaudhuri R.R."/>
            <person name="La Ragione R."/>
            <person name="Hildebrand F."/>
            <person name="Pallen M.J."/>
        </authorList>
    </citation>
    <scope>NUCLEOTIDE SEQUENCE</scope>
    <source>
        <strain evidence="4">1719</strain>
    </source>
</reference>
<dbReference type="AlphaFoldDB" id="A0A9D1W7V5"/>
<dbReference type="Pfam" id="PF03629">
    <property type="entry name" value="SASA"/>
    <property type="match status" value="1"/>
</dbReference>
<feature type="chain" id="PRO_5038766835" evidence="2">
    <location>
        <begin position="20"/>
        <end position="474"/>
    </location>
</feature>
<feature type="signal peptide" evidence="2">
    <location>
        <begin position="1"/>
        <end position="19"/>
    </location>
</feature>
<dbReference type="GO" id="GO:0005975">
    <property type="term" value="P:carbohydrate metabolic process"/>
    <property type="evidence" value="ECO:0007669"/>
    <property type="project" value="TreeGrafter"/>
</dbReference>
<proteinExistence type="predicted"/>
<dbReference type="SUPFAM" id="SSF52266">
    <property type="entry name" value="SGNH hydrolase"/>
    <property type="match status" value="1"/>
</dbReference>
<dbReference type="GO" id="GO:0001681">
    <property type="term" value="F:sialate O-acetylesterase activity"/>
    <property type="evidence" value="ECO:0007669"/>
    <property type="project" value="InterPro"/>
</dbReference>
<evidence type="ECO:0000313" key="5">
    <source>
        <dbReference type="Proteomes" id="UP000824156"/>
    </source>
</evidence>
<evidence type="ECO:0000256" key="1">
    <source>
        <dbReference type="ARBA" id="ARBA00022801"/>
    </source>
</evidence>
<name>A0A9D1W7V5_9SPHI</name>
<keyword evidence="2" id="KW-0732">Signal</keyword>
<dbReference type="InterPro" id="IPR036514">
    <property type="entry name" value="SGNH_hydro_sf"/>
</dbReference>
<sequence length="474" mass="53224">MKKITAFLLMQLICLSLLAQVKLGSLFTDHMVLQRENKVPIWGWAKPSSSLKVKTSWNGEVKEVNTDASGKWKAYVNTAEAGGPYQIDVENQGEVHSLSNVLLGDVWLCSGQSNMEMPLKGYPGQPIENGTEALLDADNELIRIYTVPRNPALNKQEDSKPSEWKLLSSESAYNFSATAFYFGRQLFDQLEVPIGLLMSSYGGSNIETWMEESWLREVSDVEAPKSEEGLKNKNRIPTMLYNGMIHPIADFGIKGVIWYQGESNYENAHEYLERFQRMVKGFRAIWNAPDLPFYYTQIAPFNYAKIAPYHIEDKYNSAYLRDAQREALEVIPHSGMAVTLDIGEEFCIHPANKKEVGKRLAYLALEGVYGYDKLSLRSPSYDAMEIKDGVIEVSFKDAPLGVVAKDGQLRNFQIAGENQVFYPADAVIKGKKVLVSSLQVEKPVAVRYGFTDFVVGDLFGVNGLPVGSFRTDNW</sequence>
<dbReference type="EMBL" id="DXEZ01000081">
    <property type="protein sequence ID" value="HIX53959.1"/>
    <property type="molecule type" value="Genomic_DNA"/>
</dbReference>
<dbReference type="PANTHER" id="PTHR22901">
    <property type="entry name" value="SIALATE O-ACETYLESTERASE"/>
    <property type="match status" value="1"/>
</dbReference>
<dbReference type="PANTHER" id="PTHR22901:SF0">
    <property type="entry name" value="SIALATE O-ACETYLESTERASE"/>
    <property type="match status" value="1"/>
</dbReference>
<keyword evidence="1" id="KW-0378">Hydrolase</keyword>
<organism evidence="4 5">
    <name type="scientific">Candidatus Sphingobacterium stercoripullorum</name>
    <dbReference type="NCBI Taxonomy" id="2838759"/>
    <lineage>
        <taxon>Bacteria</taxon>
        <taxon>Pseudomonadati</taxon>
        <taxon>Bacteroidota</taxon>
        <taxon>Sphingobacteriia</taxon>
        <taxon>Sphingobacteriales</taxon>
        <taxon>Sphingobacteriaceae</taxon>
        <taxon>Sphingobacterium</taxon>
    </lineage>
</organism>
<evidence type="ECO:0000259" key="3">
    <source>
        <dbReference type="Pfam" id="PF03629"/>
    </source>
</evidence>